<dbReference type="GO" id="GO:0032259">
    <property type="term" value="P:methylation"/>
    <property type="evidence" value="ECO:0007669"/>
    <property type="project" value="UniProtKB-KW"/>
</dbReference>
<dbReference type="InterPro" id="IPR041698">
    <property type="entry name" value="Methyltransf_25"/>
</dbReference>
<dbReference type="EMBL" id="RKLO01000005">
    <property type="protein sequence ID" value="RVW01101.1"/>
    <property type="molecule type" value="Genomic_DNA"/>
</dbReference>
<comment type="caution">
    <text evidence="4">The sequence shown here is derived from an EMBL/GenBank/DDBJ whole genome shotgun (WGS) entry which is preliminary data.</text>
</comment>
<gene>
    <name evidence="4" type="ORF">EGT50_12570</name>
</gene>
<reference evidence="4 5" key="1">
    <citation type="submission" date="2018-11" db="EMBL/GenBank/DDBJ databases">
        <title>Rhodococcus spongicola sp. nov. and Rhodococcus xishaensis sp. nov. from marine sponges.</title>
        <authorList>
            <person name="Li L."/>
            <person name="Lin H.W."/>
        </authorList>
    </citation>
    <scope>NUCLEOTIDE SEQUENCE [LARGE SCALE GENOMIC DNA]</scope>
    <source>
        <strain evidence="4 5">LHW51113</strain>
    </source>
</reference>
<evidence type="ECO:0000313" key="4">
    <source>
        <dbReference type="EMBL" id="RVW01101.1"/>
    </source>
</evidence>
<dbReference type="GO" id="GO:0008168">
    <property type="term" value="F:methyltransferase activity"/>
    <property type="evidence" value="ECO:0007669"/>
    <property type="project" value="UniProtKB-KW"/>
</dbReference>
<dbReference type="OrthoDB" id="3286690at2"/>
<dbReference type="SUPFAM" id="SSF53335">
    <property type="entry name" value="S-adenosyl-L-methionine-dependent methyltransferases"/>
    <property type="match status" value="1"/>
</dbReference>
<accession>A0A3S3A733</accession>
<dbReference type="PANTHER" id="PTHR43861:SF1">
    <property type="entry name" value="TRANS-ACONITATE 2-METHYLTRANSFERASE"/>
    <property type="match status" value="1"/>
</dbReference>
<name>A0A3S3A733_9NOCA</name>
<dbReference type="CDD" id="cd02440">
    <property type="entry name" value="AdoMet_MTases"/>
    <property type="match status" value="1"/>
</dbReference>
<dbReference type="InterPro" id="IPR029063">
    <property type="entry name" value="SAM-dependent_MTases_sf"/>
</dbReference>
<evidence type="ECO:0000256" key="2">
    <source>
        <dbReference type="ARBA" id="ARBA00022679"/>
    </source>
</evidence>
<keyword evidence="1 4" id="KW-0489">Methyltransferase</keyword>
<dbReference type="Proteomes" id="UP000283479">
    <property type="component" value="Unassembled WGS sequence"/>
</dbReference>
<protein>
    <submittedName>
        <fullName evidence="4">Class I SAM-dependent methyltransferase</fullName>
    </submittedName>
</protein>
<keyword evidence="5" id="KW-1185">Reference proteome</keyword>
<evidence type="ECO:0000256" key="1">
    <source>
        <dbReference type="ARBA" id="ARBA00022603"/>
    </source>
</evidence>
<sequence length="249" mass="27869">MVTDYNEGLIAEKYEKTKTFPVRSRIEAYSFLKHVGDVKGKKVLDVACGSGDFTRILRRAGAAPMVGLDISEKMIGLARKQEEREPLGIEYIVADARSVVPQQDFDVAVAAYLLMYARDRDELGRMCRGLACRVKSGGRFVTITTNPDLYSFGQVPNYRKYGFEIELAESVFEGAPIQLTALLGDSPLVIDNYYLPIDAYESAFRDAGFRDFAVHMPELSPAPEAGDEGDYWDDYLNYPPAVVMECVRE</sequence>
<evidence type="ECO:0000259" key="3">
    <source>
        <dbReference type="Pfam" id="PF13649"/>
    </source>
</evidence>
<dbReference type="AlphaFoldDB" id="A0A3S3A733"/>
<organism evidence="4 5">
    <name type="scientific">Rhodococcus xishaensis</name>
    <dbReference type="NCBI Taxonomy" id="2487364"/>
    <lineage>
        <taxon>Bacteria</taxon>
        <taxon>Bacillati</taxon>
        <taxon>Actinomycetota</taxon>
        <taxon>Actinomycetes</taxon>
        <taxon>Mycobacteriales</taxon>
        <taxon>Nocardiaceae</taxon>
        <taxon>Rhodococcus</taxon>
    </lineage>
</organism>
<keyword evidence="2 4" id="KW-0808">Transferase</keyword>
<dbReference type="Gene3D" id="3.40.50.150">
    <property type="entry name" value="Vaccinia Virus protein VP39"/>
    <property type="match status" value="1"/>
</dbReference>
<dbReference type="PANTHER" id="PTHR43861">
    <property type="entry name" value="TRANS-ACONITATE 2-METHYLTRANSFERASE-RELATED"/>
    <property type="match status" value="1"/>
</dbReference>
<evidence type="ECO:0000313" key="5">
    <source>
        <dbReference type="Proteomes" id="UP000283479"/>
    </source>
</evidence>
<dbReference type="Pfam" id="PF13649">
    <property type="entry name" value="Methyltransf_25"/>
    <property type="match status" value="1"/>
</dbReference>
<proteinExistence type="predicted"/>
<feature type="domain" description="Methyltransferase" evidence="3">
    <location>
        <begin position="43"/>
        <end position="138"/>
    </location>
</feature>